<evidence type="ECO:0000256" key="7">
    <source>
        <dbReference type="ARBA" id="ARBA00023125"/>
    </source>
</evidence>
<dbReference type="STRING" id="1578720.HAL011_14620"/>
<dbReference type="Gene3D" id="1.10.8.60">
    <property type="match status" value="1"/>
</dbReference>
<reference evidence="14" key="1">
    <citation type="submission" date="2014-12" db="EMBL/GenBank/DDBJ databases">
        <title>Whole genome sequences of four Staphylococcus schleiferi canine isolates.</title>
        <authorList>
            <person name="Misic A.M."/>
            <person name="Cain C."/>
            <person name="Morris D.O."/>
            <person name="Rankin S."/>
            <person name="Beiting D."/>
        </authorList>
    </citation>
    <scope>NUCLEOTIDE SEQUENCE</scope>
    <source>
        <strain evidence="14">ASB11</strain>
        <strain evidence="15">ASB13</strain>
        <strain evidence="16">ASB9</strain>
    </source>
</reference>
<dbReference type="Pfam" id="PF08299">
    <property type="entry name" value="Bac_DnaA_C"/>
    <property type="match status" value="1"/>
</dbReference>
<dbReference type="GO" id="GO:0005886">
    <property type="term" value="C:plasma membrane"/>
    <property type="evidence" value="ECO:0007669"/>
    <property type="project" value="TreeGrafter"/>
</dbReference>
<dbReference type="CDD" id="cd06571">
    <property type="entry name" value="Bac_DnaA_C"/>
    <property type="match status" value="1"/>
</dbReference>
<keyword evidence="2 8" id="KW-0963">Cytoplasm</keyword>
<evidence type="ECO:0000256" key="5">
    <source>
        <dbReference type="ARBA" id="ARBA00022840"/>
    </source>
</evidence>
<comment type="subunit">
    <text evidence="8">Oligomerizes as a right-handed, spiral filament on DNA at oriC.</text>
</comment>
<dbReference type="SMART" id="SM00382">
    <property type="entry name" value="AAA"/>
    <property type="match status" value="1"/>
</dbReference>
<dbReference type="Proteomes" id="UP000041394">
    <property type="component" value="Unassembled WGS sequence"/>
</dbReference>
<dbReference type="RefSeq" id="WP_053941256.1">
    <property type="nucleotide sequence ID" value="NZ_BSCV01000003.1"/>
</dbReference>
<feature type="region of interest" description="Domain I, interacts with DnaA modulators" evidence="8">
    <location>
        <begin position="1"/>
        <end position="82"/>
    </location>
</feature>
<evidence type="ECO:0000313" key="15">
    <source>
        <dbReference type="EMBL" id="CRF42645.1"/>
    </source>
</evidence>
<feature type="binding site" evidence="8">
    <location>
        <position position="143"/>
    </location>
    <ligand>
        <name>ATP</name>
        <dbReference type="ChEBI" id="CHEBI:30616"/>
    </ligand>
</feature>
<comment type="caution">
    <text evidence="8">Lacks conserved residue(s) required for the propagation of feature annotation.</text>
</comment>
<dbReference type="InterPro" id="IPR027417">
    <property type="entry name" value="P-loop_NTPase"/>
</dbReference>
<dbReference type="InterPro" id="IPR020591">
    <property type="entry name" value="Chromosome_initiator_DnaA-like"/>
</dbReference>
<dbReference type="PRINTS" id="PR00051">
    <property type="entry name" value="DNAA"/>
</dbReference>
<dbReference type="GO" id="GO:0005524">
    <property type="term" value="F:ATP binding"/>
    <property type="evidence" value="ECO:0007669"/>
    <property type="project" value="UniProtKB-UniRule"/>
</dbReference>
<keyword evidence="5 8" id="KW-0067">ATP-binding</keyword>
<dbReference type="GO" id="GO:0006270">
    <property type="term" value="P:DNA replication initiation"/>
    <property type="evidence" value="ECO:0007669"/>
    <property type="project" value="UniProtKB-UniRule"/>
</dbReference>
<dbReference type="EMBL" id="CDMH01000038">
    <property type="protein sequence ID" value="CRF42645.1"/>
    <property type="molecule type" value="Genomic_DNA"/>
</dbReference>
<feature type="domain" description="AAA+ ATPase" evidence="12">
    <location>
        <begin position="128"/>
        <end position="271"/>
    </location>
</feature>
<evidence type="ECO:0000256" key="11">
    <source>
        <dbReference type="RuleBase" id="RU004227"/>
    </source>
</evidence>
<feature type="region of interest" description="Domain IV, binds dsDNA" evidence="8">
    <location>
        <begin position="310"/>
        <end position="433"/>
    </location>
</feature>
<evidence type="ECO:0000256" key="6">
    <source>
        <dbReference type="ARBA" id="ARBA00023121"/>
    </source>
</evidence>
<dbReference type="Gene3D" id="3.30.300.180">
    <property type="match status" value="1"/>
</dbReference>
<dbReference type="InterPro" id="IPR013159">
    <property type="entry name" value="DnaA_C"/>
</dbReference>
<dbReference type="SUPFAM" id="SSF52540">
    <property type="entry name" value="P-loop containing nucleoside triphosphate hydrolases"/>
    <property type="match status" value="1"/>
</dbReference>
<evidence type="ECO:0000256" key="1">
    <source>
        <dbReference type="ARBA" id="ARBA00006583"/>
    </source>
</evidence>
<evidence type="ECO:0000256" key="9">
    <source>
        <dbReference type="NCBIfam" id="TIGR00362"/>
    </source>
</evidence>
<keyword evidence="4 8" id="KW-0547">Nucleotide-binding</keyword>
<dbReference type="HAMAP" id="MF_00377">
    <property type="entry name" value="DnaA_bact"/>
    <property type="match status" value="1"/>
</dbReference>
<gene>
    <name evidence="8" type="primary">dnaA</name>
    <name evidence="14" type="ORF">HAL011_14620</name>
    <name evidence="15" type="ORF">HAL013_08400</name>
    <name evidence="16" type="ORF">HAL09_15070</name>
</gene>
<sequence length="433" mass="48638">MLEDLLETLKGQVSAYEYKTYMQNLRFDAHASKADLVVFYAPNIWVCNYIKTRYGALLEQILSSKQNCPVQVQIVPPQEKPKAPPKPLIRAHKNPSLNPAFTFDTLVVGACNHMAIKVASQVAQKSGVYNPVLFFGGVGLGKTHILNAIGNLACDRLQSVLYVTAEQFLNDYIFRLGNHSMDKFQEKYRSCDYLLIDDVQFFGGKEMVQEEFFHTFNTLHAQGKQIVMSSDRPPKHIKGLADRLLSRFEMGMIASIQAPMLDTKIAIITQKCQLNHICMDKEVVEYLASHIHENIRQLEGALLRLNATATLSGEEISLRMAQEILKDTTKECLHEVGLEDILRVVAQTLNVKPTDIRNNSRNRQVALARKIIIYLARTLTDLSTTALAQFLGLKDHSGVSKASKTIAQSMAKENHTKLLVEEMQAKINSPKPV</sequence>
<dbReference type="GO" id="GO:0008289">
    <property type="term" value="F:lipid binding"/>
    <property type="evidence" value="ECO:0007669"/>
    <property type="project" value="UniProtKB-KW"/>
</dbReference>
<evidence type="ECO:0000313" key="18">
    <source>
        <dbReference type="Proteomes" id="UP000041394"/>
    </source>
</evidence>
<dbReference type="GO" id="GO:0003688">
    <property type="term" value="F:DNA replication origin binding"/>
    <property type="evidence" value="ECO:0007669"/>
    <property type="project" value="UniProtKB-UniRule"/>
</dbReference>
<dbReference type="Proteomes" id="UP000038622">
    <property type="component" value="Unassembled WGS sequence"/>
</dbReference>
<feature type="domain" description="Chromosomal replication initiator DnaA C-terminal" evidence="13">
    <location>
        <begin position="337"/>
        <end position="406"/>
    </location>
</feature>
<dbReference type="CDD" id="cd00009">
    <property type="entry name" value="AAA"/>
    <property type="match status" value="1"/>
</dbReference>
<dbReference type="SMART" id="SM00760">
    <property type="entry name" value="Bac_DnaA_C"/>
    <property type="match status" value="1"/>
</dbReference>
<dbReference type="Pfam" id="PF00308">
    <property type="entry name" value="Bac_DnaA"/>
    <property type="match status" value="1"/>
</dbReference>
<comment type="subcellular location">
    <subcellularLocation>
        <location evidence="8">Cytoplasm</location>
    </subcellularLocation>
</comment>
<dbReference type="InterPro" id="IPR013317">
    <property type="entry name" value="DnaA_dom"/>
</dbReference>
<dbReference type="AlphaFoldDB" id="A0A0K2XAB7"/>
<dbReference type="OrthoDB" id="9807019at2"/>
<evidence type="ECO:0000313" key="16">
    <source>
        <dbReference type="EMBL" id="CRF44887.1"/>
    </source>
</evidence>
<name>A0A0K2XAB7_9HELI</name>
<dbReference type="InterPro" id="IPR003593">
    <property type="entry name" value="AAA+_ATPase"/>
</dbReference>
<dbReference type="GO" id="GO:0006275">
    <property type="term" value="P:regulation of DNA replication"/>
    <property type="evidence" value="ECO:0007669"/>
    <property type="project" value="UniProtKB-UniRule"/>
</dbReference>
<comment type="domain">
    <text evidence="8">Domain I is involved in oligomerization and binding regulators, domain II is flexibile and of varying length in different bacteria, domain III forms the AAA+ region, while domain IV binds dsDNA.</text>
</comment>
<keyword evidence="17" id="KW-1185">Reference proteome</keyword>
<dbReference type="GO" id="GO:0005737">
    <property type="term" value="C:cytoplasm"/>
    <property type="evidence" value="ECO:0007669"/>
    <property type="project" value="UniProtKB-SubCell"/>
</dbReference>
<dbReference type="SUPFAM" id="SSF48295">
    <property type="entry name" value="TrpR-like"/>
    <property type="match status" value="1"/>
</dbReference>
<comment type="similarity">
    <text evidence="1 8 11">Belongs to the DnaA family.</text>
</comment>
<evidence type="ECO:0000313" key="19">
    <source>
        <dbReference type="Proteomes" id="UP000045175"/>
    </source>
</evidence>
<dbReference type="Proteomes" id="UP000045175">
    <property type="component" value="Unassembled WGS sequence"/>
</dbReference>
<evidence type="ECO:0000256" key="3">
    <source>
        <dbReference type="ARBA" id="ARBA00022705"/>
    </source>
</evidence>
<proteinExistence type="inferred from homology"/>
<reference evidence="17" key="3">
    <citation type="submission" date="2014-12" db="EMBL/GenBank/DDBJ databases">
        <authorList>
            <person name="Smet A."/>
        </authorList>
    </citation>
    <scope>NUCLEOTIDE SEQUENCE [LARGE SCALE GENOMIC DNA]</scope>
</reference>
<dbReference type="InterPro" id="IPR038454">
    <property type="entry name" value="DnaA_N_sf"/>
</dbReference>
<evidence type="ECO:0000256" key="4">
    <source>
        <dbReference type="ARBA" id="ARBA00022741"/>
    </source>
</evidence>
<evidence type="ECO:0000256" key="2">
    <source>
        <dbReference type="ARBA" id="ARBA00022490"/>
    </source>
</evidence>
<feature type="binding site" evidence="8">
    <location>
        <position position="141"/>
    </location>
    <ligand>
        <name>ATP</name>
        <dbReference type="ChEBI" id="CHEBI:30616"/>
    </ligand>
</feature>
<dbReference type="EMBL" id="CDML01000048">
    <property type="protein sequence ID" value="CRF41654.1"/>
    <property type="molecule type" value="Genomic_DNA"/>
</dbReference>
<evidence type="ECO:0000313" key="14">
    <source>
        <dbReference type="EMBL" id="CRF41654.1"/>
    </source>
</evidence>
<dbReference type="EMBL" id="CDMN01000063">
    <property type="protein sequence ID" value="CRF44887.1"/>
    <property type="molecule type" value="Genomic_DNA"/>
</dbReference>
<accession>A0A0K2XAB7</accession>
<organism evidence="14 17">
    <name type="scientific">Helicobacter ailurogastricus</name>
    <dbReference type="NCBI Taxonomy" id="1578720"/>
    <lineage>
        <taxon>Bacteria</taxon>
        <taxon>Pseudomonadati</taxon>
        <taxon>Campylobacterota</taxon>
        <taxon>Epsilonproteobacteria</taxon>
        <taxon>Campylobacterales</taxon>
        <taxon>Helicobacteraceae</taxon>
        <taxon>Helicobacter</taxon>
    </lineage>
</organism>
<dbReference type="Pfam" id="PF11638">
    <property type="entry name" value="DnaA_N"/>
    <property type="match status" value="1"/>
</dbReference>
<keyword evidence="6 8" id="KW-0446">Lipid-binding</keyword>
<comment type="function">
    <text evidence="8 10">Plays an essential role in the initiation and regulation of chromosomal replication. ATP-DnaA binds to the origin of replication (oriC) to initiate formation of the DNA replication initiation complex once per cell cycle. Binds the DnaA box (a 9 base pair repeat at the origin) and separates the double-stranded (ds)DNA. Forms a right-handed helical filament on oriC DNA; dsDNA binds to the exterior of the filament while single-stranded (ss)DNA is stabiized in the filament's interior. The ATP-DnaA-oriC complex binds and stabilizes one strand of the AT-rich DNA unwinding element (DUE), permitting loading of DNA polymerase. After initiation quickly degrades to an ADP-DnaA complex that is not apt for DNA replication. Binds acidic phospholipids.</text>
</comment>
<keyword evidence="7 8" id="KW-0238">DNA-binding</keyword>
<dbReference type="InterPro" id="IPR024633">
    <property type="entry name" value="DnaA_N_dom"/>
</dbReference>
<evidence type="ECO:0000256" key="8">
    <source>
        <dbReference type="HAMAP-Rule" id="MF_00377"/>
    </source>
</evidence>
<dbReference type="Gene3D" id="3.40.50.300">
    <property type="entry name" value="P-loop containing nucleotide triphosphate hydrolases"/>
    <property type="match status" value="1"/>
</dbReference>
<dbReference type="PANTHER" id="PTHR30050">
    <property type="entry name" value="CHROMOSOMAL REPLICATION INITIATOR PROTEIN DNAA"/>
    <property type="match status" value="1"/>
</dbReference>
<dbReference type="InterPro" id="IPR010921">
    <property type="entry name" value="Trp_repressor/repl_initiator"/>
</dbReference>
<evidence type="ECO:0000313" key="17">
    <source>
        <dbReference type="Proteomes" id="UP000038622"/>
    </source>
</evidence>
<reference evidence="18 19" key="2">
    <citation type="submission" date="2014-12" db="EMBL/GenBank/DDBJ databases">
        <authorList>
            <person name="Jaenicke S."/>
        </authorList>
    </citation>
    <scope>NUCLEOTIDE SEQUENCE [LARGE SCALE GENOMIC DNA]</scope>
</reference>
<feature type="binding site" evidence="8">
    <location>
        <position position="139"/>
    </location>
    <ligand>
        <name>ATP</name>
        <dbReference type="ChEBI" id="CHEBI:30616"/>
    </ligand>
</feature>
<feature type="binding site" evidence="8">
    <location>
        <position position="142"/>
    </location>
    <ligand>
        <name>ATP</name>
        <dbReference type="ChEBI" id="CHEBI:30616"/>
    </ligand>
</feature>
<protein>
    <recommendedName>
        <fullName evidence="8 9">Chromosomal replication initiator protein DnaA</fullName>
    </recommendedName>
</protein>
<evidence type="ECO:0000256" key="10">
    <source>
        <dbReference type="RuleBase" id="RU000577"/>
    </source>
</evidence>
<evidence type="ECO:0000259" key="12">
    <source>
        <dbReference type="SMART" id="SM00382"/>
    </source>
</evidence>
<keyword evidence="3 8" id="KW-0235">DNA replication</keyword>
<dbReference type="InterPro" id="IPR001957">
    <property type="entry name" value="Chromosome_initiator_DnaA"/>
</dbReference>
<evidence type="ECO:0000259" key="13">
    <source>
        <dbReference type="SMART" id="SM00760"/>
    </source>
</evidence>
<dbReference type="Gene3D" id="1.10.1750.10">
    <property type="match status" value="1"/>
</dbReference>
<dbReference type="PANTHER" id="PTHR30050:SF2">
    <property type="entry name" value="CHROMOSOMAL REPLICATION INITIATOR PROTEIN DNAA"/>
    <property type="match status" value="1"/>
</dbReference>
<dbReference type="NCBIfam" id="TIGR00362">
    <property type="entry name" value="DnaA"/>
    <property type="match status" value="1"/>
</dbReference>